<dbReference type="Gene3D" id="3.40.50.1110">
    <property type="entry name" value="SGNH hydrolase"/>
    <property type="match status" value="1"/>
</dbReference>
<keyword evidence="4" id="KW-1185">Reference proteome</keyword>
<dbReference type="SUPFAM" id="SSF52266">
    <property type="entry name" value="SGNH hydrolase"/>
    <property type="match status" value="1"/>
</dbReference>
<reference evidence="3 4" key="1">
    <citation type="journal article" date="2019" name="Int. J. Syst. Evol. Microbiol.">
        <title>The Global Catalogue of Microorganisms (GCM) 10K type strain sequencing project: providing services to taxonomists for standard genome sequencing and annotation.</title>
        <authorList>
            <consortium name="The Broad Institute Genomics Platform"/>
            <consortium name="The Broad Institute Genome Sequencing Center for Infectious Disease"/>
            <person name="Wu L."/>
            <person name="Ma J."/>
        </authorList>
    </citation>
    <scope>NUCLEOTIDE SEQUENCE [LARGE SCALE GENOMIC DNA]</scope>
    <source>
        <strain evidence="3 4">JCM 10696</strain>
    </source>
</reference>
<feature type="chain" id="PRO_5047004108" evidence="1">
    <location>
        <begin position="28"/>
        <end position="285"/>
    </location>
</feature>
<feature type="domain" description="SGNH hydrolase-type esterase" evidence="2">
    <location>
        <begin position="38"/>
        <end position="274"/>
    </location>
</feature>
<dbReference type="CDD" id="cd01823">
    <property type="entry name" value="SEST_like"/>
    <property type="match status" value="1"/>
</dbReference>
<dbReference type="InterPro" id="IPR036514">
    <property type="entry name" value="SGNH_hydro_sf"/>
</dbReference>
<gene>
    <name evidence="3" type="ORF">GCM10009550_43680</name>
</gene>
<evidence type="ECO:0000259" key="2">
    <source>
        <dbReference type="Pfam" id="PF13472"/>
    </source>
</evidence>
<proteinExistence type="predicted"/>
<evidence type="ECO:0000313" key="4">
    <source>
        <dbReference type="Proteomes" id="UP001500665"/>
    </source>
</evidence>
<dbReference type="EMBL" id="BAAAHH010000018">
    <property type="protein sequence ID" value="GAA0956982.1"/>
    <property type="molecule type" value="Genomic_DNA"/>
</dbReference>
<dbReference type="GO" id="GO:0016787">
    <property type="term" value="F:hydrolase activity"/>
    <property type="evidence" value="ECO:0007669"/>
    <property type="project" value="UniProtKB-KW"/>
</dbReference>
<dbReference type="Proteomes" id="UP001500665">
    <property type="component" value="Unassembled WGS sequence"/>
</dbReference>
<accession>A0ABN1RGU5</accession>
<dbReference type="PANTHER" id="PTHR37981">
    <property type="entry name" value="LIPASE 2"/>
    <property type="match status" value="1"/>
</dbReference>
<dbReference type="InterPro" id="IPR037460">
    <property type="entry name" value="SEST-like"/>
</dbReference>
<evidence type="ECO:0000256" key="1">
    <source>
        <dbReference type="SAM" id="SignalP"/>
    </source>
</evidence>
<name>A0ABN1RGU5_9ACTN</name>
<dbReference type="InterPro" id="IPR013830">
    <property type="entry name" value="SGNH_hydro"/>
</dbReference>
<keyword evidence="3" id="KW-0378">Hydrolase</keyword>
<comment type="caution">
    <text evidence="3">The sequence shown here is derived from an EMBL/GenBank/DDBJ whole genome shotgun (WGS) entry which is preliminary data.</text>
</comment>
<sequence length="285" mass="29459">MHTPRSAKTLVPVFAALALTAALQAPAEADTAFQKYVALGDSYASGPGIPTQVVPGCERSDHNYAHVLAEALEPAEFTDATCGGATTAALTTSQKEGVPPQLDAVTADTDLVTLTIGGNDVGFVDIFTSCALLTFGEWWSNPCQKRYTAGGTDQMEAKIAATAPKIDSAIRAIRARAPQAEIVVTGYLRIVPDSGGCWPALPFAPGDVPWLAAKQRSLNQMIKSRAEANGAVGVDPFQASTGHDACKSAAVRWTEPSLGSATSPAHPNANGMAAVANLIEDALGA</sequence>
<evidence type="ECO:0000313" key="3">
    <source>
        <dbReference type="EMBL" id="GAA0956982.1"/>
    </source>
</evidence>
<protein>
    <submittedName>
        <fullName evidence="3">SGNH/GDSL hydrolase family protein</fullName>
    </submittedName>
</protein>
<keyword evidence="1" id="KW-0732">Signal</keyword>
<dbReference type="PANTHER" id="PTHR37981:SF1">
    <property type="entry name" value="SGNH HYDROLASE-TYPE ESTERASE DOMAIN-CONTAINING PROTEIN"/>
    <property type="match status" value="1"/>
</dbReference>
<organism evidence="3 4">
    <name type="scientific">Actinocorallia libanotica</name>
    <dbReference type="NCBI Taxonomy" id="46162"/>
    <lineage>
        <taxon>Bacteria</taxon>
        <taxon>Bacillati</taxon>
        <taxon>Actinomycetota</taxon>
        <taxon>Actinomycetes</taxon>
        <taxon>Streptosporangiales</taxon>
        <taxon>Thermomonosporaceae</taxon>
        <taxon>Actinocorallia</taxon>
    </lineage>
</organism>
<dbReference type="Pfam" id="PF13472">
    <property type="entry name" value="Lipase_GDSL_2"/>
    <property type="match status" value="1"/>
</dbReference>
<feature type="signal peptide" evidence="1">
    <location>
        <begin position="1"/>
        <end position="27"/>
    </location>
</feature>